<feature type="domain" description="Hydantoinase B/oxoprolinase" evidence="2">
    <location>
        <begin position="9"/>
        <end position="517"/>
    </location>
</feature>
<reference evidence="3" key="1">
    <citation type="submission" date="2022-09" db="EMBL/GenBank/DDBJ databases">
        <title>Diverse halophilic archaea isolated from saline environments.</title>
        <authorList>
            <person name="Cui H.-L."/>
        </authorList>
    </citation>
    <scope>NUCLEOTIDE SEQUENCE</scope>
    <source>
        <strain evidence="3">ZS-35-S2</strain>
    </source>
</reference>
<name>A0A9E7UD17_9EURY</name>
<sequence>MTTPTGDIDSVTLEVFRNQLESVAEEMGEVLIQSAYSPNIKERQDCSTALFDAQGRMVAQAEHIPVHLGAMPDAVEMVKTNDPAPGDAFILNDPFKGGTHLPDITIVSTLAPEGSVVGYAVTRAHHADVGGMTPGSMPAGASEIYQEGLRLPGVKLRSEGTLDEELMDVILANVRNRTERRADLRAQLAAHDRAEERLGELLDEHGTHRVERAFDAVIDYSRTRMTGELEAFPDGTYSASDVLEGDGVTDEDLLIEATITVDGHRVEVDFEGTAAQCRGNMNAPLAVAKSAVYFVVRSITDPEIPPNHGCYANIEVTAPAETIINPSPPAAVVGGNVETSQRITDVVFAAFAEAVPKRVPAHSQGTMNNLIIGTREGEGFTYYETIAGGFGARPNKDGMDGVQVGMTNTLNTPIEALEAEYPFTVEQYAFRTDSGGDGEYRGGLGLTRSLTVETDAVVSVLTERRRHSPQGVAGGEPGARGANLADGEPLPAKATRNIEAGTTITIRTPGGGGYGDPADRATSAKESDRLDGKVTSDRDARDTDSERTTADDMEDST</sequence>
<keyword evidence="4" id="KW-1185">Reference proteome</keyword>
<evidence type="ECO:0000313" key="3">
    <source>
        <dbReference type="EMBL" id="UWM56838.1"/>
    </source>
</evidence>
<dbReference type="PANTHER" id="PTHR11365:SF23">
    <property type="entry name" value="HYPOTHETICAL 5-OXOPROLINASE (EUROFUNG)-RELATED"/>
    <property type="match status" value="1"/>
</dbReference>
<dbReference type="Proteomes" id="UP001057580">
    <property type="component" value="Chromosome"/>
</dbReference>
<dbReference type="Pfam" id="PF02538">
    <property type="entry name" value="Hydantoinase_B"/>
    <property type="match status" value="1"/>
</dbReference>
<dbReference type="GO" id="GO:0017168">
    <property type="term" value="F:5-oxoprolinase (ATP-hydrolyzing) activity"/>
    <property type="evidence" value="ECO:0007669"/>
    <property type="project" value="TreeGrafter"/>
</dbReference>
<gene>
    <name evidence="3" type="ORF">N0B31_11185</name>
</gene>
<dbReference type="PANTHER" id="PTHR11365">
    <property type="entry name" value="5-OXOPROLINASE RELATED"/>
    <property type="match status" value="1"/>
</dbReference>
<dbReference type="EMBL" id="CP104003">
    <property type="protein sequence ID" value="UWM56838.1"/>
    <property type="molecule type" value="Genomic_DNA"/>
</dbReference>
<evidence type="ECO:0000313" key="4">
    <source>
        <dbReference type="Proteomes" id="UP001057580"/>
    </source>
</evidence>
<dbReference type="KEGG" id="ssai:N0B31_11185"/>
<protein>
    <submittedName>
        <fullName evidence="3">Hydantoinase B/oxoprolinase family protein</fullName>
    </submittedName>
</protein>
<proteinExistence type="predicted"/>
<feature type="region of interest" description="Disordered" evidence="1">
    <location>
        <begin position="463"/>
        <end position="557"/>
    </location>
</feature>
<feature type="compositionally biased region" description="Basic and acidic residues" evidence="1">
    <location>
        <begin position="517"/>
        <end position="550"/>
    </location>
</feature>
<evidence type="ECO:0000256" key="1">
    <source>
        <dbReference type="SAM" id="MobiDB-lite"/>
    </source>
</evidence>
<dbReference type="RefSeq" id="WP_260643952.1">
    <property type="nucleotide sequence ID" value="NZ_CP104003.1"/>
</dbReference>
<organism evidence="3 4">
    <name type="scientific">Salinirubellus salinus</name>
    <dbReference type="NCBI Taxonomy" id="1364945"/>
    <lineage>
        <taxon>Archaea</taxon>
        <taxon>Methanobacteriati</taxon>
        <taxon>Methanobacteriota</taxon>
        <taxon>Stenosarchaea group</taxon>
        <taxon>Halobacteria</taxon>
        <taxon>Halobacteriales</taxon>
        <taxon>Natronomonadaceae</taxon>
        <taxon>Salinirubellus</taxon>
    </lineage>
</organism>
<accession>A0A9E7UD17</accession>
<dbReference type="GO" id="GO:0006749">
    <property type="term" value="P:glutathione metabolic process"/>
    <property type="evidence" value="ECO:0007669"/>
    <property type="project" value="TreeGrafter"/>
</dbReference>
<dbReference type="AlphaFoldDB" id="A0A9E7UD17"/>
<dbReference type="InterPro" id="IPR003692">
    <property type="entry name" value="Hydantoinase_B"/>
</dbReference>
<dbReference type="GO" id="GO:0005829">
    <property type="term" value="C:cytosol"/>
    <property type="evidence" value="ECO:0007669"/>
    <property type="project" value="TreeGrafter"/>
</dbReference>
<dbReference type="InterPro" id="IPR045079">
    <property type="entry name" value="Oxoprolinase-like"/>
</dbReference>
<dbReference type="GeneID" id="74942993"/>
<evidence type="ECO:0000259" key="2">
    <source>
        <dbReference type="Pfam" id="PF02538"/>
    </source>
</evidence>